<proteinExistence type="inferred from homology"/>
<dbReference type="InterPro" id="IPR029058">
    <property type="entry name" value="AB_hydrolase_fold"/>
</dbReference>
<evidence type="ECO:0000313" key="9">
    <source>
        <dbReference type="RefSeq" id="XP_030757714.1"/>
    </source>
</evidence>
<keyword evidence="3 7" id="KW-0645">Protease</keyword>
<dbReference type="InterPro" id="IPR001563">
    <property type="entry name" value="Peptidase_S10"/>
</dbReference>
<evidence type="ECO:0000256" key="2">
    <source>
        <dbReference type="ARBA" id="ARBA00022645"/>
    </source>
</evidence>
<dbReference type="PROSITE" id="PS00131">
    <property type="entry name" value="CARBOXYPEPT_SER_SER"/>
    <property type="match status" value="1"/>
</dbReference>
<dbReference type="PRINTS" id="PR00724">
    <property type="entry name" value="CRBOXYPTASEC"/>
</dbReference>
<dbReference type="Pfam" id="PF00450">
    <property type="entry name" value="Peptidase_S10"/>
    <property type="match status" value="1"/>
</dbReference>
<dbReference type="PROSITE" id="PS00560">
    <property type="entry name" value="CARBOXYPEPT_SER_HIS"/>
    <property type="match status" value="1"/>
</dbReference>
<dbReference type="InterPro" id="IPR033124">
    <property type="entry name" value="Ser_caboxypep_his_AS"/>
</dbReference>
<accession>A0A6J2Y1Q8</accession>
<protein>
    <recommendedName>
        <fullName evidence="7">Carboxypeptidase</fullName>
        <ecNumber evidence="7">3.4.16.-</ecNumber>
    </recommendedName>
</protein>
<feature type="signal peptide" evidence="7">
    <location>
        <begin position="1"/>
        <end position="19"/>
    </location>
</feature>
<evidence type="ECO:0000256" key="5">
    <source>
        <dbReference type="ARBA" id="ARBA00022801"/>
    </source>
</evidence>
<keyword evidence="5 7" id="KW-0378">Hydrolase</keyword>
<evidence type="ECO:0000256" key="7">
    <source>
        <dbReference type="RuleBase" id="RU361156"/>
    </source>
</evidence>
<dbReference type="KEGG" id="soy:115883487"/>
<dbReference type="Proteomes" id="UP000504635">
    <property type="component" value="Unplaced"/>
</dbReference>
<dbReference type="PANTHER" id="PTHR11802">
    <property type="entry name" value="SERINE PROTEASE FAMILY S10 SERINE CARBOXYPEPTIDASE"/>
    <property type="match status" value="1"/>
</dbReference>
<gene>
    <name evidence="9 10" type="primary">LOC115883487</name>
</gene>
<dbReference type="GO" id="GO:0006508">
    <property type="term" value="P:proteolysis"/>
    <property type="evidence" value="ECO:0007669"/>
    <property type="project" value="UniProtKB-KW"/>
</dbReference>
<evidence type="ECO:0000256" key="6">
    <source>
        <dbReference type="ARBA" id="ARBA00023180"/>
    </source>
</evidence>
<dbReference type="GO" id="GO:0004185">
    <property type="term" value="F:serine-type carboxypeptidase activity"/>
    <property type="evidence" value="ECO:0007669"/>
    <property type="project" value="UniProtKB-UniRule"/>
</dbReference>
<reference evidence="9 10" key="1">
    <citation type="submission" date="2025-04" db="UniProtKB">
        <authorList>
            <consortium name="RefSeq"/>
        </authorList>
    </citation>
    <scope>IDENTIFICATION</scope>
    <source>
        <tissue evidence="9 10">Gonads</tissue>
    </source>
</reference>
<dbReference type="InterPro" id="IPR018202">
    <property type="entry name" value="Ser_caboxypep_ser_AS"/>
</dbReference>
<keyword evidence="2 7" id="KW-0121">Carboxypeptidase</keyword>
<evidence type="ECO:0000256" key="4">
    <source>
        <dbReference type="ARBA" id="ARBA00022729"/>
    </source>
</evidence>
<keyword evidence="8" id="KW-1185">Reference proteome</keyword>
<dbReference type="EC" id="3.4.16.-" evidence="7"/>
<dbReference type="SUPFAM" id="SSF53474">
    <property type="entry name" value="alpha/beta-Hydrolases"/>
    <property type="match status" value="1"/>
</dbReference>
<dbReference type="OrthoDB" id="443318at2759"/>
<dbReference type="RefSeq" id="XP_030757714.1">
    <property type="nucleotide sequence ID" value="XM_030901854.1"/>
</dbReference>
<dbReference type="Gene3D" id="3.40.50.1820">
    <property type="entry name" value="alpha/beta hydrolase"/>
    <property type="match status" value="1"/>
</dbReference>
<comment type="similarity">
    <text evidence="1 7">Belongs to the peptidase S10 family.</text>
</comment>
<dbReference type="AlphaFoldDB" id="A0A6J2Y1Q8"/>
<evidence type="ECO:0000256" key="3">
    <source>
        <dbReference type="ARBA" id="ARBA00022670"/>
    </source>
</evidence>
<dbReference type="GeneID" id="115883487"/>
<name>A0A6J2Y1Q8_SITOR</name>
<evidence type="ECO:0000313" key="8">
    <source>
        <dbReference type="Proteomes" id="UP000504635"/>
    </source>
</evidence>
<keyword evidence="4 7" id="KW-0732">Signal</keyword>
<organism evidence="8 10">
    <name type="scientific">Sitophilus oryzae</name>
    <name type="common">Rice weevil</name>
    <name type="synonym">Curculio oryzae</name>
    <dbReference type="NCBI Taxonomy" id="7048"/>
    <lineage>
        <taxon>Eukaryota</taxon>
        <taxon>Metazoa</taxon>
        <taxon>Ecdysozoa</taxon>
        <taxon>Arthropoda</taxon>
        <taxon>Hexapoda</taxon>
        <taxon>Insecta</taxon>
        <taxon>Pterygota</taxon>
        <taxon>Neoptera</taxon>
        <taxon>Endopterygota</taxon>
        <taxon>Coleoptera</taxon>
        <taxon>Polyphaga</taxon>
        <taxon>Cucujiformia</taxon>
        <taxon>Curculionidae</taxon>
        <taxon>Dryophthorinae</taxon>
        <taxon>Sitophilus</taxon>
    </lineage>
</organism>
<dbReference type="RefSeq" id="XP_030757723.1">
    <property type="nucleotide sequence ID" value="XM_030901863.1"/>
</dbReference>
<evidence type="ECO:0000256" key="1">
    <source>
        <dbReference type="ARBA" id="ARBA00009431"/>
    </source>
</evidence>
<feature type="chain" id="PRO_5044518481" description="Carboxypeptidase" evidence="7">
    <location>
        <begin position="20"/>
        <end position="456"/>
    </location>
</feature>
<dbReference type="PANTHER" id="PTHR11802:SF472">
    <property type="entry name" value="SERINE CARBOXYPEPTIDASE CPVL-RELATED"/>
    <property type="match status" value="1"/>
</dbReference>
<sequence>MKIFIFLLNLALYATQIIGGYNSDRLFKYRKFPISDDVGDPLILTPLIEAGQIEEAQNESKVEFESFDPIVSYSGYFTVDKLFENNLFFWFFPSEDNVASDPVVLWLQGGPGSPSEYGLFEEHGPFIVSENDTVSLREYRWTRNQSVLYLDNPVGTGFSFSNKAGYASNQTKVGQDLYNGLIQFFTLFPQLQNNDFFIVGESYAGKYVPAVSYTILQNNPSASLKINLKGLAIGNGLTDPINQADYADYVYQLGLVDANTRDTLLSYKALFEKYVAEEDWTSATEYFGDKIIDLISEASEVYSVYNYLQDSDESSSDWQSFIQQNARKALHIGNTEFGNGPVYEYLYDDISKSVAPWVSELLSNYPVLIYSGQVDIIVAYPMTVNYLQNLNFSAAEEYKTAERNIWIDSKGVAGYYKTAGNLTELLVRNAGHMVPTDQPERAYSLIYKFTRSLPFN</sequence>
<keyword evidence="6" id="KW-0325">Glycoprotein</keyword>
<evidence type="ECO:0000313" key="10">
    <source>
        <dbReference type="RefSeq" id="XP_030757723.1"/>
    </source>
</evidence>